<name>A0A3E2HMG9_SCYLI</name>
<gene>
    <name evidence="3" type="ORF">B7463_g1737</name>
</gene>
<dbReference type="Pfam" id="PF20434">
    <property type="entry name" value="BD-FAE"/>
    <property type="match status" value="1"/>
</dbReference>
<dbReference type="Proteomes" id="UP000258309">
    <property type="component" value="Unassembled WGS sequence"/>
</dbReference>
<dbReference type="STRING" id="5539.A0A3E2HMG9"/>
<organism evidence="3 4">
    <name type="scientific">Scytalidium lignicola</name>
    <name type="common">Hyphomycete</name>
    <dbReference type="NCBI Taxonomy" id="5539"/>
    <lineage>
        <taxon>Eukaryota</taxon>
        <taxon>Fungi</taxon>
        <taxon>Dikarya</taxon>
        <taxon>Ascomycota</taxon>
        <taxon>Pezizomycotina</taxon>
        <taxon>Leotiomycetes</taxon>
        <taxon>Leotiomycetes incertae sedis</taxon>
        <taxon>Scytalidium</taxon>
    </lineage>
</organism>
<dbReference type="GO" id="GO:0016787">
    <property type="term" value="F:hydrolase activity"/>
    <property type="evidence" value="ECO:0007669"/>
    <property type="project" value="UniProtKB-KW"/>
</dbReference>
<evidence type="ECO:0000313" key="3">
    <source>
        <dbReference type="EMBL" id="RFU34597.1"/>
    </source>
</evidence>
<feature type="non-terminal residue" evidence="3">
    <location>
        <position position="333"/>
    </location>
</feature>
<protein>
    <recommendedName>
        <fullName evidence="2">BD-FAE-like domain-containing protein</fullName>
    </recommendedName>
</protein>
<dbReference type="PANTHER" id="PTHR48081">
    <property type="entry name" value="AB HYDROLASE SUPERFAMILY PROTEIN C4A8.06C"/>
    <property type="match status" value="1"/>
</dbReference>
<sequence>MDEVRDLHALGDDSIPTVIPATYKIFAPLLLAHKAEIKSIDRKTEPYGPHPRQKLDIYKPPNFTLPGPAPGPILIFLYGGGLVRGDKIQPMVPEGLVYANLGAWFATHGITTIIPDYRRVNSSFGGEDAVYPSGGEDVSLVLSWVERWISTAGPADGKGKRDVFIMGNSAGGLHVATFLLEERWKEQRIKYVDGREGLVLRGAVALAPALHFRNANLSRMDMLPKYYGSKQGIEDHSPYGLLSAIGKSKRSRAQVGLPRLLVLLGEWDPIDAIGKSCEEFVELWTQVWGEGIDFQIMAGQNHISPPLALMSGDEEGEKWARSLVKWIENHGSP</sequence>
<dbReference type="AlphaFoldDB" id="A0A3E2HMG9"/>
<keyword evidence="1" id="KW-0378">Hydrolase</keyword>
<dbReference type="InterPro" id="IPR050300">
    <property type="entry name" value="GDXG_lipolytic_enzyme"/>
</dbReference>
<dbReference type="OrthoDB" id="433474at2759"/>
<reference evidence="3 4" key="1">
    <citation type="submission" date="2018-05" db="EMBL/GenBank/DDBJ databases">
        <title>Draft genome sequence of Scytalidium lignicola DSM 105466, a ubiquitous saprotrophic fungus.</title>
        <authorList>
            <person name="Buettner E."/>
            <person name="Gebauer A.M."/>
            <person name="Hofrichter M."/>
            <person name="Liers C."/>
            <person name="Kellner H."/>
        </authorList>
    </citation>
    <scope>NUCLEOTIDE SEQUENCE [LARGE SCALE GENOMIC DNA]</scope>
    <source>
        <strain evidence="3 4">DSM 105466</strain>
    </source>
</reference>
<dbReference type="OMA" id="LCHANIA"/>
<keyword evidence="4" id="KW-1185">Reference proteome</keyword>
<dbReference type="SUPFAM" id="SSF53474">
    <property type="entry name" value="alpha/beta-Hydrolases"/>
    <property type="match status" value="1"/>
</dbReference>
<feature type="non-terminal residue" evidence="3">
    <location>
        <position position="1"/>
    </location>
</feature>
<dbReference type="InterPro" id="IPR049492">
    <property type="entry name" value="BD-FAE-like_dom"/>
</dbReference>
<dbReference type="Gene3D" id="3.40.50.1820">
    <property type="entry name" value="alpha/beta hydrolase"/>
    <property type="match status" value="1"/>
</dbReference>
<evidence type="ECO:0000313" key="4">
    <source>
        <dbReference type="Proteomes" id="UP000258309"/>
    </source>
</evidence>
<proteinExistence type="predicted"/>
<dbReference type="InterPro" id="IPR029058">
    <property type="entry name" value="AB_hydrolase_fold"/>
</dbReference>
<dbReference type="PANTHER" id="PTHR48081:SF33">
    <property type="entry name" value="KYNURENINE FORMAMIDASE"/>
    <property type="match status" value="1"/>
</dbReference>
<dbReference type="EMBL" id="NCSJ02000018">
    <property type="protein sequence ID" value="RFU34597.1"/>
    <property type="molecule type" value="Genomic_DNA"/>
</dbReference>
<feature type="domain" description="BD-FAE-like" evidence="2">
    <location>
        <begin position="55"/>
        <end position="178"/>
    </location>
</feature>
<evidence type="ECO:0000259" key="2">
    <source>
        <dbReference type="Pfam" id="PF20434"/>
    </source>
</evidence>
<evidence type="ECO:0000256" key="1">
    <source>
        <dbReference type="ARBA" id="ARBA00022801"/>
    </source>
</evidence>
<comment type="caution">
    <text evidence="3">The sequence shown here is derived from an EMBL/GenBank/DDBJ whole genome shotgun (WGS) entry which is preliminary data.</text>
</comment>
<accession>A0A3E2HMG9</accession>